<proteinExistence type="predicted"/>
<evidence type="ECO:0000313" key="2">
    <source>
        <dbReference type="EMBL" id="SFE91986.1"/>
    </source>
</evidence>
<feature type="domain" description="PucR C-terminal helix-turn-helix" evidence="1">
    <location>
        <begin position="312"/>
        <end position="368"/>
    </location>
</feature>
<dbReference type="GO" id="GO:0003677">
    <property type="term" value="F:DNA binding"/>
    <property type="evidence" value="ECO:0007669"/>
    <property type="project" value="UniProtKB-KW"/>
</dbReference>
<dbReference type="STRING" id="1798228.SAMN05216574_10751"/>
<dbReference type="InterPro" id="IPR042070">
    <property type="entry name" value="PucR_C-HTH_sf"/>
</dbReference>
<evidence type="ECO:0000313" key="3">
    <source>
        <dbReference type="Proteomes" id="UP000198589"/>
    </source>
</evidence>
<name>A0A1I2EHH4_9ACTN</name>
<dbReference type="AlphaFoldDB" id="A0A1I2EHH4"/>
<accession>A0A1I2EHH4</accession>
<dbReference type="Pfam" id="PF13556">
    <property type="entry name" value="HTH_30"/>
    <property type="match status" value="1"/>
</dbReference>
<evidence type="ECO:0000259" key="1">
    <source>
        <dbReference type="Pfam" id="PF13556"/>
    </source>
</evidence>
<dbReference type="PANTHER" id="PTHR33744">
    <property type="entry name" value="CARBOHYDRATE DIACID REGULATOR"/>
    <property type="match status" value="1"/>
</dbReference>
<dbReference type="Proteomes" id="UP000198589">
    <property type="component" value="Unassembled WGS sequence"/>
</dbReference>
<keyword evidence="3" id="KW-1185">Reference proteome</keyword>
<dbReference type="InterPro" id="IPR025736">
    <property type="entry name" value="PucR_C-HTH_dom"/>
</dbReference>
<dbReference type="Gene3D" id="1.10.10.2840">
    <property type="entry name" value="PucR C-terminal helix-turn-helix domain"/>
    <property type="match status" value="1"/>
</dbReference>
<gene>
    <name evidence="2" type="ORF">SAMN05216574_10751</name>
</gene>
<protein>
    <submittedName>
        <fullName evidence="2">DNA-binding transcriptional regulator, PucR family</fullName>
    </submittedName>
</protein>
<dbReference type="RefSeq" id="WP_092197287.1">
    <property type="nucleotide sequence ID" value="NZ_FOND01000007.1"/>
</dbReference>
<organism evidence="2 3">
    <name type="scientific">Blastococcus tunisiensis</name>
    <dbReference type="NCBI Taxonomy" id="1798228"/>
    <lineage>
        <taxon>Bacteria</taxon>
        <taxon>Bacillati</taxon>
        <taxon>Actinomycetota</taxon>
        <taxon>Actinomycetes</taxon>
        <taxon>Geodermatophilales</taxon>
        <taxon>Geodermatophilaceae</taxon>
        <taxon>Blastococcus</taxon>
    </lineage>
</organism>
<keyword evidence="2" id="KW-0238">DNA-binding</keyword>
<dbReference type="InterPro" id="IPR051448">
    <property type="entry name" value="CdaR-like_regulators"/>
</dbReference>
<sequence>MRDDLQELVDEVSRVLAAPVTLEDADFTLLAFCAHDDTAAGTMDAVRTRSILTRGSPPPTRAWFETFGIAAAEGPLRTPADPAAGILTRLVIPVRHDGRTHGYLWLLDGGRIDPADVGDPALAAAVGLAAEAGRLLAERPGSEDDLGRPLAEALDPATRDQGLRTLAAALGDELPLVLVALVPGPEGLPAHWRRPRAGAVTAVLDDAAGPVAAALVPLNRAGDLRPAGALAAGALAGLPRGSTAGVSQVRAGVAGLPGQWTQAQAAARVARAVPALSPVAHWAELGAWRPVTELAGPDPAVAPLLADAVLSGTAEVFLDCAGSASRAATALRIHRQTLYYRLSRIEALTGLDLADGGARLLLHTSLRAARLAAGR</sequence>
<dbReference type="EMBL" id="FOND01000007">
    <property type="protein sequence ID" value="SFE91986.1"/>
    <property type="molecule type" value="Genomic_DNA"/>
</dbReference>
<reference evidence="3" key="1">
    <citation type="submission" date="2016-10" db="EMBL/GenBank/DDBJ databases">
        <authorList>
            <person name="Varghese N."/>
            <person name="Submissions S."/>
        </authorList>
    </citation>
    <scope>NUCLEOTIDE SEQUENCE [LARGE SCALE GENOMIC DNA]</scope>
    <source>
        <strain evidence="3">DSM 46838</strain>
    </source>
</reference>
<dbReference type="OrthoDB" id="4534407at2"/>
<dbReference type="PANTHER" id="PTHR33744:SF17">
    <property type="entry name" value="CONSERVED PROTEIN"/>
    <property type="match status" value="1"/>
</dbReference>